<proteinExistence type="predicted"/>
<organism evidence="1">
    <name type="scientific">Fusarium oxysporum f. sp. vasinfectum 25433</name>
    <dbReference type="NCBI Taxonomy" id="1089449"/>
    <lineage>
        <taxon>Eukaryota</taxon>
        <taxon>Fungi</taxon>
        <taxon>Dikarya</taxon>
        <taxon>Ascomycota</taxon>
        <taxon>Pezizomycotina</taxon>
        <taxon>Sordariomycetes</taxon>
        <taxon>Hypocreomycetidae</taxon>
        <taxon>Hypocreales</taxon>
        <taxon>Nectriaceae</taxon>
        <taxon>Fusarium</taxon>
        <taxon>Fusarium oxysporum species complex</taxon>
    </lineage>
</organism>
<name>X0KFV0_FUSOX</name>
<dbReference type="AlphaFoldDB" id="X0KFV0"/>
<evidence type="ECO:0000313" key="1">
    <source>
        <dbReference type="EMBL" id="EXM12469.1"/>
    </source>
</evidence>
<dbReference type="HOGENOM" id="CLU_2622112_0_0_1"/>
<accession>X0KFV0</accession>
<dbReference type="EMBL" id="KK035532">
    <property type="protein sequence ID" value="EXM12469.1"/>
    <property type="molecule type" value="Genomic_DNA"/>
</dbReference>
<sequence>MVDRKKSRSEKRDRPPRFRDRIIIFAWLLEWDDSSMSPLVWYQHTIGQTFQSKMPTLHSPESFTPPALFISTSSSHVK</sequence>
<reference evidence="1" key="2">
    <citation type="submission" date="2014-03" db="EMBL/GenBank/DDBJ databases">
        <title>The Genome Annotation of Fusarium oxysporum Cotton.</title>
        <authorList>
            <consortium name="The Broad Institute Genomics Platform"/>
            <person name="Ma L.-J."/>
            <person name="Corby-Kistler H."/>
            <person name="Broz K."/>
            <person name="Gale L.R."/>
            <person name="Jonkers W."/>
            <person name="O'Donnell K."/>
            <person name="Ploetz R."/>
            <person name="Steinberg C."/>
            <person name="Schwartz D.C."/>
            <person name="VanEtten H."/>
            <person name="Zhou S."/>
            <person name="Young S.K."/>
            <person name="Zeng Q."/>
            <person name="Gargeya S."/>
            <person name="Fitzgerald M."/>
            <person name="Abouelleil A."/>
            <person name="Alvarado L."/>
            <person name="Chapman S.B."/>
            <person name="Gainer-Dewar J."/>
            <person name="Goldberg J."/>
            <person name="Griggs A."/>
            <person name="Gujja S."/>
            <person name="Hansen M."/>
            <person name="Howarth C."/>
            <person name="Imamovic A."/>
            <person name="Ireland A."/>
            <person name="Larimer J."/>
            <person name="McCowan C."/>
            <person name="Murphy C."/>
            <person name="Pearson M."/>
            <person name="Poon T.W."/>
            <person name="Priest M."/>
            <person name="Roberts A."/>
            <person name="Saif S."/>
            <person name="Shea T."/>
            <person name="Sykes S."/>
            <person name="Wortman J."/>
            <person name="Nusbaum C."/>
            <person name="Birren B."/>
        </authorList>
    </citation>
    <scope>NUCLEOTIDE SEQUENCE</scope>
    <source>
        <strain evidence="1">25433</strain>
    </source>
</reference>
<dbReference type="Proteomes" id="UP000030701">
    <property type="component" value="Unassembled WGS sequence"/>
</dbReference>
<protein>
    <submittedName>
        <fullName evidence="1">Uncharacterized protein</fullName>
    </submittedName>
</protein>
<gene>
    <name evidence="1" type="ORF">FOTG_19032</name>
</gene>
<reference evidence="1" key="1">
    <citation type="submission" date="2011-11" db="EMBL/GenBank/DDBJ databases">
        <title>The Genome Sequence of Fusarium oxysporum Cotton.</title>
        <authorList>
            <consortium name="The Broad Institute Genome Sequencing Platform"/>
            <person name="Ma L.-J."/>
            <person name="Gale L.R."/>
            <person name="Schwartz D.C."/>
            <person name="Zhou S."/>
            <person name="Corby-Kistler H."/>
            <person name="Young S.K."/>
            <person name="Zeng Q."/>
            <person name="Gargeya S."/>
            <person name="Fitzgerald M."/>
            <person name="Haas B."/>
            <person name="Abouelleil A."/>
            <person name="Alvarado L."/>
            <person name="Arachchi H.M."/>
            <person name="Berlin A."/>
            <person name="Brown A."/>
            <person name="Chapman S.B."/>
            <person name="Chen Z."/>
            <person name="Dunbar C."/>
            <person name="Freedman E."/>
            <person name="Gearin G."/>
            <person name="Goldberg J."/>
            <person name="Griggs A."/>
            <person name="Gujja S."/>
            <person name="Heiman D."/>
            <person name="Howarth C."/>
            <person name="Larson L."/>
            <person name="Lui A."/>
            <person name="MacDonald P.J.P."/>
            <person name="Montmayeur A."/>
            <person name="Murphy C."/>
            <person name="Neiman D."/>
            <person name="Pearson M."/>
            <person name="Priest M."/>
            <person name="Roberts A."/>
            <person name="Saif S."/>
            <person name="Shea T."/>
            <person name="Shenoy N."/>
            <person name="Sisk P."/>
            <person name="Stolte C."/>
            <person name="Sykes S."/>
            <person name="Wortman J."/>
            <person name="Nusbaum C."/>
            <person name="Birren B."/>
        </authorList>
    </citation>
    <scope>NUCLEOTIDE SEQUENCE [LARGE SCALE GENOMIC DNA]</scope>
    <source>
        <strain evidence="1">25433</strain>
    </source>
</reference>